<sequence length="168" mass="19535">MVEDLESKVSKSGTTMFASLLLENEHLQAHARSQRSCGWPWVEKELVHVWPWYWNESACGKTHNKRDRRLCMYMIAYEAHDGQKRRSGEPFIIHLVEVTRILGELILSKLHVMALFGIACILPIEPENPTTENFHSLPIAYRATRSPNEEQLDEFMKLELLVYNQLIS</sequence>
<comment type="caution">
    <text evidence="1">The sequence shown here is derived from an EMBL/GenBank/DDBJ whole genome shotgun (WGS) entry which is preliminary data.</text>
</comment>
<proteinExistence type="predicted"/>
<name>A0ACB9B9S0_ARCLA</name>
<protein>
    <submittedName>
        <fullName evidence="1">Uncharacterized protein</fullName>
    </submittedName>
</protein>
<dbReference type="Proteomes" id="UP001055879">
    <property type="component" value="Linkage Group LG06"/>
</dbReference>
<reference evidence="2" key="1">
    <citation type="journal article" date="2022" name="Mol. Ecol. Resour.">
        <title>The genomes of chicory, endive, great burdock and yacon provide insights into Asteraceae palaeo-polyploidization history and plant inulin production.</title>
        <authorList>
            <person name="Fan W."/>
            <person name="Wang S."/>
            <person name="Wang H."/>
            <person name="Wang A."/>
            <person name="Jiang F."/>
            <person name="Liu H."/>
            <person name="Zhao H."/>
            <person name="Xu D."/>
            <person name="Zhang Y."/>
        </authorList>
    </citation>
    <scope>NUCLEOTIDE SEQUENCE [LARGE SCALE GENOMIC DNA]</scope>
    <source>
        <strain evidence="2">cv. Niubang</strain>
    </source>
</reference>
<accession>A0ACB9B9S0</accession>
<dbReference type="EMBL" id="CM042052">
    <property type="protein sequence ID" value="KAI3718659.1"/>
    <property type="molecule type" value="Genomic_DNA"/>
</dbReference>
<organism evidence="1 2">
    <name type="scientific">Arctium lappa</name>
    <name type="common">Greater burdock</name>
    <name type="synonym">Lappa major</name>
    <dbReference type="NCBI Taxonomy" id="4217"/>
    <lineage>
        <taxon>Eukaryota</taxon>
        <taxon>Viridiplantae</taxon>
        <taxon>Streptophyta</taxon>
        <taxon>Embryophyta</taxon>
        <taxon>Tracheophyta</taxon>
        <taxon>Spermatophyta</taxon>
        <taxon>Magnoliopsida</taxon>
        <taxon>eudicotyledons</taxon>
        <taxon>Gunneridae</taxon>
        <taxon>Pentapetalae</taxon>
        <taxon>asterids</taxon>
        <taxon>campanulids</taxon>
        <taxon>Asterales</taxon>
        <taxon>Asteraceae</taxon>
        <taxon>Carduoideae</taxon>
        <taxon>Cardueae</taxon>
        <taxon>Arctiinae</taxon>
        <taxon>Arctium</taxon>
    </lineage>
</organism>
<gene>
    <name evidence="1" type="ORF">L6452_19538</name>
</gene>
<reference evidence="1 2" key="2">
    <citation type="journal article" date="2022" name="Mol. Ecol. Resour.">
        <title>The genomes of chicory, endive, great burdock and yacon provide insights into Asteraceae paleo-polyploidization history and plant inulin production.</title>
        <authorList>
            <person name="Fan W."/>
            <person name="Wang S."/>
            <person name="Wang H."/>
            <person name="Wang A."/>
            <person name="Jiang F."/>
            <person name="Liu H."/>
            <person name="Zhao H."/>
            <person name="Xu D."/>
            <person name="Zhang Y."/>
        </authorList>
    </citation>
    <scope>NUCLEOTIDE SEQUENCE [LARGE SCALE GENOMIC DNA]</scope>
    <source>
        <strain evidence="2">cv. Niubang</strain>
    </source>
</reference>
<evidence type="ECO:0000313" key="2">
    <source>
        <dbReference type="Proteomes" id="UP001055879"/>
    </source>
</evidence>
<evidence type="ECO:0000313" key="1">
    <source>
        <dbReference type="EMBL" id="KAI3718659.1"/>
    </source>
</evidence>
<keyword evidence="2" id="KW-1185">Reference proteome</keyword>